<protein>
    <submittedName>
        <fullName evidence="3">Endonuclease YncB, thermonuclease family</fullName>
    </submittedName>
</protein>
<feature type="domain" description="TNase-like" evidence="2">
    <location>
        <begin position="36"/>
        <end position="153"/>
    </location>
</feature>
<evidence type="ECO:0000313" key="3">
    <source>
        <dbReference type="EMBL" id="SOD93824.1"/>
    </source>
</evidence>
<evidence type="ECO:0000313" key="4">
    <source>
        <dbReference type="Proteomes" id="UP000219621"/>
    </source>
</evidence>
<keyword evidence="3" id="KW-0255">Endonuclease</keyword>
<dbReference type="SMART" id="SM00318">
    <property type="entry name" value="SNc"/>
    <property type="match status" value="1"/>
</dbReference>
<dbReference type="Gene3D" id="2.40.50.90">
    <property type="match status" value="1"/>
</dbReference>
<reference evidence="3 4" key="1">
    <citation type="submission" date="2017-09" db="EMBL/GenBank/DDBJ databases">
        <authorList>
            <person name="Ehlers B."/>
            <person name="Leendertz F.H."/>
        </authorList>
    </citation>
    <scope>NUCLEOTIDE SEQUENCE [LARGE SCALE GENOMIC DNA]</scope>
    <source>
        <strain evidence="3 4">USBA 140</strain>
    </source>
</reference>
<dbReference type="EMBL" id="OCNJ01000003">
    <property type="protein sequence ID" value="SOD93824.1"/>
    <property type="molecule type" value="Genomic_DNA"/>
</dbReference>
<dbReference type="OrthoDB" id="9805504at2"/>
<proteinExistence type="predicted"/>
<dbReference type="InterPro" id="IPR016071">
    <property type="entry name" value="Staphylococal_nuclease_OB-fold"/>
</dbReference>
<dbReference type="Pfam" id="PF00565">
    <property type="entry name" value="SNase"/>
    <property type="match status" value="1"/>
</dbReference>
<dbReference type="GO" id="GO:0004519">
    <property type="term" value="F:endonuclease activity"/>
    <property type="evidence" value="ECO:0007669"/>
    <property type="project" value="UniProtKB-KW"/>
</dbReference>
<name>A0A286GFN5_9PROT</name>
<keyword evidence="3" id="KW-0378">Hydrolase</keyword>
<dbReference type="RefSeq" id="WP_097278591.1">
    <property type="nucleotide sequence ID" value="NZ_OCNJ01000003.1"/>
</dbReference>
<evidence type="ECO:0000259" key="2">
    <source>
        <dbReference type="SMART" id="SM00318"/>
    </source>
</evidence>
<sequence>MKTHRLILAAGLGVAVTLAATGGRPHAQTSETAPAVSVEKKDVMVLDGNTLRLGDRVVTLAGVEAPALRQQCVRDQRVEPCGEQAAQALQKIVDLSVKPVECRLESGGEAVCLVEGRDIGEALVLQGRALSKSDRYVEAEAQAKKGNLGLWSSAWVPPDQWRDGHRMPEEVAARSRAVAGEKKPQQD</sequence>
<dbReference type="InterPro" id="IPR035437">
    <property type="entry name" value="SNase_OB-fold_sf"/>
</dbReference>
<gene>
    <name evidence="3" type="ORF">SAMN05421508_103215</name>
</gene>
<evidence type="ECO:0000256" key="1">
    <source>
        <dbReference type="SAM" id="MobiDB-lite"/>
    </source>
</evidence>
<accession>A0A286GFN5</accession>
<dbReference type="SUPFAM" id="SSF50199">
    <property type="entry name" value="Staphylococcal nuclease"/>
    <property type="match status" value="1"/>
</dbReference>
<dbReference type="Proteomes" id="UP000219621">
    <property type="component" value="Unassembled WGS sequence"/>
</dbReference>
<keyword evidence="4" id="KW-1185">Reference proteome</keyword>
<dbReference type="AlphaFoldDB" id="A0A286GFN5"/>
<organism evidence="3 4">
    <name type="scientific">Caenispirillum bisanense</name>
    <dbReference type="NCBI Taxonomy" id="414052"/>
    <lineage>
        <taxon>Bacteria</taxon>
        <taxon>Pseudomonadati</taxon>
        <taxon>Pseudomonadota</taxon>
        <taxon>Alphaproteobacteria</taxon>
        <taxon>Rhodospirillales</taxon>
        <taxon>Novispirillaceae</taxon>
        <taxon>Caenispirillum</taxon>
    </lineage>
</organism>
<keyword evidence="3" id="KW-0540">Nuclease</keyword>
<feature type="region of interest" description="Disordered" evidence="1">
    <location>
        <begin position="161"/>
        <end position="187"/>
    </location>
</feature>